<name>A0ABP0IV78_9DINO</name>
<comment type="caution">
    <text evidence="1">The sequence shown here is derived from an EMBL/GenBank/DDBJ whole genome shotgun (WGS) entry which is preliminary data.</text>
</comment>
<protein>
    <submittedName>
        <fullName evidence="1">Uncharacterized protein</fullName>
    </submittedName>
</protein>
<evidence type="ECO:0000313" key="2">
    <source>
        <dbReference type="Proteomes" id="UP001642484"/>
    </source>
</evidence>
<keyword evidence="2" id="KW-1185">Reference proteome</keyword>
<gene>
    <name evidence="1" type="ORF">CCMP2556_LOCUS8276</name>
</gene>
<evidence type="ECO:0000313" key="1">
    <source>
        <dbReference type="EMBL" id="CAK9005991.1"/>
    </source>
</evidence>
<organism evidence="1 2">
    <name type="scientific">Durusdinium trenchii</name>
    <dbReference type="NCBI Taxonomy" id="1381693"/>
    <lineage>
        <taxon>Eukaryota</taxon>
        <taxon>Sar</taxon>
        <taxon>Alveolata</taxon>
        <taxon>Dinophyceae</taxon>
        <taxon>Suessiales</taxon>
        <taxon>Symbiodiniaceae</taxon>
        <taxon>Durusdinium</taxon>
    </lineage>
</organism>
<proteinExistence type="predicted"/>
<dbReference type="Proteomes" id="UP001642484">
    <property type="component" value="Unassembled WGS sequence"/>
</dbReference>
<accession>A0ABP0IV78</accession>
<dbReference type="EMBL" id="CAXAMN010003758">
    <property type="protein sequence ID" value="CAK9005991.1"/>
    <property type="molecule type" value="Genomic_DNA"/>
</dbReference>
<reference evidence="1 2" key="1">
    <citation type="submission" date="2024-02" db="EMBL/GenBank/DDBJ databases">
        <authorList>
            <person name="Chen Y."/>
            <person name="Shah S."/>
            <person name="Dougan E. K."/>
            <person name="Thang M."/>
            <person name="Chan C."/>
        </authorList>
    </citation>
    <scope>NUCLEOTIDE SEQUENCE [LARGE SCALE GENOMIC DNA]</scope>
</reference>
<sequence length="50" mass="5807">MTRLEINPSNLESWRSCSLVGILTPSIESFLKASWRSLIFPRLANYHRKS</sequence>